<evidence type="ECO:0000313" key="2">
    <source>
        <dbReference type="Proteomes" id="UP001732700"/>
    </source>
</evidence>
<evidence type="ECO:0000313" key="1">
    <source>
        <dbReference type="EnsemblPlants" id="AVESA.00010b.r2.1AG0046860.2.CDS"/>
    </source>
</evidence>
<accession>A0ACD5TG23</accession>
<reference evidence="1" key="1">
    <citation type="submission" date="2021-05" db="EMBL/GenBank/DDBJ databases">
        <authorList>
            <person name="Scholz U."/>
            <person name="Mascher M."/>
            <person name="Fiebig A."/>
        </authorList>
    </citation>
    <scope>NUCLEOTIDE SEQUENCE [LARGE SCALE GENOMIC DNA]</scope>
</reference>
<dbReference type="Proteomes" id="UP001732700">
    <property type="component" value="Chromosome 1A"/>
</dbReference>
<proteinExistence type="predicted"/>
<keyword evidence="2" id="KW-1185">Reference proteome</keyword>
<dbReference type="EnsemblPlants" id="AVESA.00010b.r2.1AG0046860.2">
    <property type="protein sequence ID" value="AVESA.00010b.r2.1AG0046860.2.CDS"/>
    <property type="gene ID" value="AVESA.00010b.r2.1AG0046860"/>
</dbReference>
<sequence>MAVLLLQMPPPMLVVLAFCGTSSLAGWLLFGRTRRSSSSLGGDDAPAGSDEAAGQDDSLIEHDSGGPGSPEGACASPALDAIHSWLWLSEVMLLRGLCHKNVMNLVPAAASSSSNAADELVGFAYDHTENGSLDKWLHPTPDGEWRHPLSWPTRRAVAIGVAGGLCYLHRRGIIHHNINSSNVMLDRAFNPKIAGFGLAQKINIAGPDDQDQQPTSQQLPTGNFGYTAPDYVTMIGELTEKVDVYSFGVVLLELVTGRVANESAVTRGVIVKHQPRRLRQWRLAHHLPTWARDVMDNRGGFNSSVVDQRIPDKARYMREMAATFKLGVDCTIANAQRRPSMARVLKRLRYHGSMLSRIMRCLL</sequence>
<protein>
    <submittedName>
        <fullName evidence="1">Uncharacterized protein</fullName>
    </submittedName>
</protein>
<organism evidence="1 2">
    <name type="scientific">Avena sativa</name>
    <name type="common">Oat</name>
    <dbReference type="NCBI Taxonomy" id="4498"/>
    <lineage>
        <taxon>Eukaryota</taxon>
        <taxon>Viridiplantae</taxon>
        <taxon>Streptophyta</taxon>
        <taxon>Embryophyta</taxon>
        <taxon>Tracheophyta</taxon>
        <taxon>Spermatophyta</taxon>
        <taxon>Magnoliopsida</taxon>
        <taxon>Liliopsida</taxon>
        <taxon>Poales</taxon>
        <taxon>Poaceae</taxon>
        <taxon>BOP clade</taxon>
        <taxon>Pooideae</taxon>
        <taxon>Poodae</taxon>
        <taxon>Poeae</taxon>
        <taxon>Poeae Chloroplast Group 1 (Aveneae type)</taxon>
        <taxon>Aveninae</taxon>
        <taxon>Avena</taxon>
    </lineage>
</organism>
<reference evidence="1" key="2">
    <citation type="submission" date="2025-09" db="UniProtKB">
        <authorList>
            <consortium name="EnsemblPlants"/>
        </authorList>
    </citation>
    <scope>IDENTIFICATION</scope>
</reference>
<name>A0ACD5TG23_AVESA</name>